<sequence length="799" mass="88793">MSLHHPPSQTGQEALVSRETATACDTAEETHTPHSTRRRTHRQKSIAFELEPRRSKAEDTNTRLYPLLDSQETAYFHDEAGVQPSDPLPPGRSPHDVHVPSPEKTLSNCSEETVVGGNDLAAASPRGNSNLDHGHAERGRFMARPDGTVAQLGGPASSMSSRLFTGGLSMQDAIKRLVPIDMSDSERYEGGYTYPLNYSSTDTTIIASGLATSFASPALPEEGWTAYVHPEGRKYFYYNTANAPVPVITEAWIYDNEIFGQVKHYMAEIFKFMDVNGIEFPANSDASGKPEQANLSREEGWSYFQDRAPVVLVLDVRLSGNSGYYFVHHAERRLFWLDEYDFTWCVGEVHVNHTLSSIGLEMTSQYWRHIEAFPHLYEFTQTDLERMSDMIGFTFGDVFTSDTSAVNMHTLDELKHAQEFVVRHGLKTPSQRKDCVGERRTICRVVGDLYHQRFLNLHGERGARLDSRQSIHYSEHRRKNGNRPWYQRFLPALFFSKQGENGDEMICVEAEPEPSSMAMKRHSSSLFMRVASIVMFGGPSVHAKKLREIALDQIINKKQLAKYTEKVEAEWRDASICATVLLTANVSFLAIQSVDGASAGRDPKTPAQLASYFSVLACSGACHGSECNAVHKLIGARSASRWGLEALALMYGTPSFSLIMGILGFFVSFALVLFGSEGAAGESHFRWLCIRPSWCSSFGLVSVCYSETEPYQYVAQKAASGVRMAACTVRKGTLDMAKTVRKGSAGMVSMTVGRWPTLTSPGNSHQRKSLSQEKLPQYAPELSSEPQEQVTYAKPSGLV</sequence>
<feature type="region of interest" description="Disordered" evidence="1">
    <location>
        <begin position="1"/>
        <end position="46"/>
    </location>
</feature>
<protein>
    <recommendedName>
        <fullName evidence="5">WW domain-containing protein</fullName>
    </recommendedName>
</protein>
<keyword evidence="2" id="KW-0812">Transmembrane</keyword>
<evidence type="ECO:0008006" key="5">
    <source>
        <dbReference type="Google" id="ProtNLM"/>
    </source>
</evidence>
<evidence type="ECO:0000313" key="4">
    <source>
        <dbReference type="Proteomes" id="UP000298030"/>
    </source>
</evidence>
<evidence type="ECO:0000313" key="3">
    <source>
        <dbReference type="EMBL" id="TEB34155.1"/>
    </source>
</evidence>
<reference evidence="3 4" key="1">
    <citation type="journal article" date="2019" name="Nat. Ecol. Evol.">
        <title>Megaphylogeny resolves global patterns of mushroom evolution.</title>
        <authorList>
            <person name="Varga T."/>
            <person name="Krizsan K."/>
            <person name="Foldi C."/>
            <person name="Dima B."/>
            <person name="Sanchez-Garcia M."/>
            <person name="Sanchez-Ramirez S."/>
            <person name="Szollosi G.J."/>
            <person name="Szarkandi J.G."/>
            <person name="Papp V."/>
            <person name="Albert L."/>
            <person name="Andreopoulos W."/>
            <person name="Angelini C."/>
            <person name="Antonin V."/>
            <person name="Barry K.W."/>
            <person name="Bougher N.L."/>
            <person name="Buchanan P."/>
            <person name="Buyck B."/>
            <person name="Bense V."/>
            <person name="Catcheside P."/>
            <person name="Chovatia M."/>
            <person name="Cooper J."/>
            <person name="Damon W."/>
            <person name="Desjardin D."/>
            <person name="Finy P."/>
            <person name="Geml J."/>
            <person name="Haridas S."/>
            <person name="Hughes K."/>
            <person name="Justo A."/>
            <person name="Karasinski D."/>
            <person name="Kautmanova I."/>
            <person name="Kiss B."/>
            <person name="Kocsube S."/>
            <person name="Kotiranta H."/>
            <person name="LaButti K.M."/>
            <person name="Lechner B.E."/>
            <person name="Liimatainen K."/>
            <person name="Lipzen A."/>
            <person name="Lukacs Z."/>
            <person name="Mihaltcheva S."/>
            <person name="Morgado L.N."/>
            <person name="Niskanen T."/>
            <person name="Noordeloos M.E."/>
            <person name="Ohm R.A."/>
            <person name="Ortiz-Santana B."/>
            <person name="Ovrebo C."/>
            <person name="Racz N."/>
            <person name="Riley R."/>
            <person name="Savchenko A."/>
            <person name="Shiryaev A."/>
            <person name="Soop K."/>
            <person name="Spirin V."/>
            <person name="Szebenyi C."/>
            <person name="Tomsovsky M."/>
            <person name="Tulloss R.E."/>
            <person name="Uehling J."/>
            <person name="Grigoriev I.V."/>
            <person name="Vagvolgyi C."/>
            <person name="Papp T."/>
            <person name="Martin F.M."/>
            <person name="Miettinen O."/>
            <person name="Hibbett D.S."/>
            <person name="Nagy L.G."/>
        </authorList>
    </citation>
    <scope>NUCLEOTIDE SEQUENCE [LARGE SCALE GENOMIC DNA]</scope>
    <source>
        <strain evidence="3 4">FP101781</strain>
    </source>
</reference>
<keyword evidence="2" id="KW-1133">Transmembrane helix</keyword>
<feature type="region of interest" description="Disordered" evidence="1">
    <location>
        <begin position="80"/>
        <end position="109"/>
    </location>
</feature>
<gene>
    <name evidence="3" type="ORF">FA13DRAFT_1729643</name>
</gene>
<feature type="transmembrane region" description="Helical" evidence="2">
    <location>
        <begin position="656"/>
        <end position="676"/>
    </location>
</feature>
<proteinExistence type="predicted"/>
<keyword evidence="4" id="KW-1185">Reference proteome</keyword>
<evidence type="ECO:0000256" key="1">
    <source>
        <dbReference type="SAM" id="MobiDB-lite"/>
    </source>
</evidence>
<dbReference type="AlphaFoldDB" id="A0A4Y7TIZ7"/>
<feature type="region of interest" description="Disordered" evidence="1">
    <location>
        <begin position="758"/>
        <end position="799"/>
    </location>
</feature>
<comment type="caution">
    <text evidence="3">The sequence shown here is derived from an EMBL/GenBank/DDBJ whole genome shotgun (WGS) entry which is preliminary data.</text>
</comment>
<name>A0A4Y7TIZ7_COPMI</name>
<feature type="compositionally biased region" description="Basic residues" evidence="1">
    <location>
        <begin position="34"/>
        <end position="44"/>
    </location>
</feature>
<keyword evidence="2" id="KW-0472">Membrane</keyword>
<dbReference type="EMBL" id="QPFP01000010">
    <property type="protein sequence ID" value="TEB34155.1"/>
    <property type="molecule type" value="Genomic_DNA"/>
</dbReference>
<accession>A0A4Y7TIZ7</accession>
<organism evidence="3 4">
    <name type="scientific">Coprinellus micaceus</name>
    <name type="common">Glistening ink-cap mushroom</name>
    <name type="synonym">Coprinus micaceus</name>
    <dbReference type="NCBI Taxonomy" id="71717"/>
    <lineage>
        <taxon>Eukaryota</taxon>
        <taxon>Fungi</taxon>
        <taxon>Dikarya</taxon>
        <taxon>Basidiomycota</taxon>
        <taxon>Agaricomycotina</taxon>
        <taxon>Agaricomycetes</taxon>
        <taxon>Agaricomycetidae</taxon>
        <taxon>Agaricales</taxon>
        <taxon>Agaricineae</taxon>
        <taxon>Psathyrellaceae</taxon>
        <taxon>Coprinellus</taxon>
    </lineage>
</organism>
<evidence type="ECO:0000256" key="2">
    <source>
        <dbReference type="SAM" id="Phobius"/>
    </source>
</evidence>
<dbReference type="Proteomes" id="UP000298030">
    <property type="component" value="Unassembled WGS sequence"/>
</dbReference>
<dbReference type="OrthoDB" id="2657661at2759"/>